<dbReference type="PATRIC" id="fig|1114960.4.peg.1620"/>
<protein>
    <recommendedName>
        <fullName evidence="3">Head-to-tail adaptor</fullName>
    </recommendedName>
</protein>
<organism evidence="1 2">
    <name type="scientific">Rhodococcus pyridinivorans AK37</name>
    <dbReference type="NCBI Taxonomy" id="1114960"/>
    <lineage>
        <taxon>Bacteria</taxon>
        <taxon>Bacillati</taxon>
        <taxon>Actinomycetota</taxon>
        <taxon>Actinomycetes</taxon>
        <taxon>Mycobacteriales</taxon>
        <taxon>Nocardiaceae</taxon>
        <taxon>Rhodococcus</taxon>
    </lineage>
</organism>
<evidence type="ECO:0000313" key="1">
    <source>
        <dbReference type="EMBL" id="EHK84248.1"/>
    </source>
</evidence>
<dbReference type="AlphaFoldDB" id="H0JQ29"/>
<dbReference type="RefSeq" id="WP_006551577.1">
    <property type="nucleotide sequence ID" value="NZ_AHBW01000036.1"/>
</dbReference>
<name>H0JQ29_9NOCA</name>
<proteinExistence type="predicted"/>
<comment type="caution">
    <text evidence="1">The sequence shown here is derived from an EMBL/GenBank/DDBJ whole genome shotgun (WGS) entry which is preliminary data.</text>
</comment>
<accession>H0JQ29</accession>
<dbReference type="Proteomes" id="UP000005064">
    <property type="component" value="Unassembled WGS sequence"/>
</dbReference>
<sequence>MAVSLTIDDLTPFAPTIDEGRAQAMIEDALALAAIVAPCILEDTFTHTAAARAIIRGAILRWNDAGSGAITSQTVGPFSQTVDTSQVRRGMFWPSEIKQLQELCGQREPRAFAIDTVPAWIPPTVHPFLTDTDSL</sequence>
<dbReference type="EMBL" id="AHBW01000036">
    <property type="protein sequence ID" value="EHK84248.1"/>
    <property type="molecule type" value="Genomic_DNA"/>
</dbReference>
<reference evidence="1 2" key="1">
    <citation type="submission" date="2011-12" db="EMBL/GenBank/DDBJ databases">
        <authorList>
            <person name="Kriszt B."/>
            <person name="Tancsics A."/>
            <person name="Cserhati M."/>
            <person name="Toth A."/>
            <person name="Nagy I."/>
            <person name="Horvath B."/>
            <person name="Tamura T."/>
            <person name="Kukolya J."/>
            <person name="Szoboszlay S."/>
        </authorList>
    </citation>
    <scope>NUCLEOTIDE SEQUENCE [LARGE SCALE GENOMIC DNA]</scope>
    <source>
        <strain evidence="1 2">AK37</strain>
    </source>
</reference>
<evidence type="ECO:0000313" key="2">
    <source>
        <dbReference type="Proteomes" id="UP000005064"/>
    </source>
</evidence>
<evidence type="ECO:0008006" key="3">
    <source>
        <dbReference type="Google" id="ProtNLM"/>
    </source>
</evidence>
<gene>
    <name evidence="1" type="ORF">AK37_08022</name>
</gene>